<dbReference type="AlphaFoldDB" id="A0A0F9GB30"/>
<evidence type="ECO:0000256" key="1">
    <source>
        <dbReference type="SAM" id="MobiDB-lite"/>
    </source>
</evidence>
<name>A0A0F9GB30_9ZZZZ</name>
<organism evidence="2">
    <name type="scientific">marine sediment metagenome</name>
    <dbReference type="NCBI Taxonomy" id="412755"/>
    <lineage>
        <taxon>unclassified sequences</taxon>
        <taxon>metagenomes</taxon>
        <taxon>ecological metagenomes</taxon>
    </lineage>
</organism>
<proteinExistence type="predicted"/>
<comment type="caution">
    <text evidence="2">The sequence shown here is derived from an EMBL/GenBank/DDBJ whole genome shotgun (WGS) entry which is preliminary data.</text>
</comment>
<evidence type="ECO:0000313" key="2">
    <source>
        <dbReference type="EMBL" id="KKL96069.1"/>
    </source>
</evidence>
<sequence length="576" mass="60065">MGIEMAIGDIGSVLDTLEFDPVVGQSPHMVRVSGDVYACAYGGVDSDGFVTTFTVDSAGTIGNSVIDTLEFDVTACANPKIRLISGDVYAIVYMNASNATLIVTVDIDSSGNIGAAVIDSFSTAGGGNSWPSRLVSVSGDIYACAHTNPGNDGEIFTVDIDSVGNIGAAAIDTLAYDTRGVTADLINISGTMFAVAYQGEGIDGWVATFNIATNGTIDAAVTATLEFDTSSCTYPRILPVSGDVFVIAYKGADGDGFAKTLSITAAGAISAVINTLEFETTNADYVDMTNAGEAVFAVSYRKSNASGFIITFTVSLGGIFSAVIGTLEFETTEIQAYPTIITISGSSIVCVVYQGPDVDGFAKTALVTGGPATVIYPSSRDFGGGVQRVTGLVHVYNRVNNIYDLEFQLGEVSADKMPLVEGVIAESPSRLMEPLELPGFLQPPPFDPSVPLPSIPRPIPKPDGSKPGIPGLPRPFPDLPPIEKPGQLPKLGPKEGLPGLLRPFPELPPIEKPGMVPKFETSFSKRSKGLSGVETPQERRARLLGRIGIGTATPPTGGETEQEKRARLLGEVGIGG</sequence>
<protein>
    <submittedName>
        <fullName evidence="2">Uncharacterized protein</fullName>
    </submittedName>
</protein>
<accession>A0A0F9GB30</accession>
<feature type="compositionally biased region" description="Pro residues" evidence="1">
    <location>
        <begin position="442"/>
        <end position="461"/>
    </location>
</feature>
<feature type="region of interest" description="Disordered" evidence="1">
    <location>
        <begin position="442"/>
        <end position="474"/>
    </location>
</feature>
<gene>
    <name evidence="2" type="ORF">LCGC14_1848170</name>
</gene>
<dbReference type="EMBL" id="LAZR01018527">
    <property type="protein sequence ID" value="KKL96069.1"/>
    <property type="molecule type" value="Genomic_DNA"/>
</dbReference>
<reference evidence="2" key="1">
    <citation type="journal article" date="2015" name="Nature">
        <title>Complex archaea that bridge the gap between prokaryotes and eukaryotes.</title>
        <authorList>
            <person name="Spang A."/>
            <person name="Saw J.H."/>
            <person name="Jorgensen S.L."/>
            <person name="Zaremba-Niedzwiedzka K."/>
            <person name="Martijn J."/>
            <person name="Lind A.E."/>
            <person name="van Eijk R."/>
            <person name="Schleper C."/>
            <person name="Guy L."/>
            <person name="Ettema T.J."/>
        </authorList>
    </citation>
    <scope>NUCLEOTIDE SEQUENCE</scope>
</reference>